<protein>
    <submittedName>
        <fullName evidence="3">NUDIX domain-containing protein</fullName>
    </submittedName>
</protein>
<dbReference type="Proteomes" id="UP001183176">
    <property type="component" value="Unassembled WGS sequence"/>
</dbReference>
<dbReference type="PROSITE" id="PS51462">
    <property type="entry name" value="NUDIX"/>
    <property type="match status" value="1"/>
</dbReference>
<dbReference type="InterPro" id="IPR020084">
    <property type="entry name" value="NUDIX_hydrolase_CS"/>
</dbReference>
<name>A0ABU2J802_9ACTN</name>
<evidence type="ECO:0000259" key="2">
    <source>
        <dbReference type="PROSITE" id="PS51462"/>
    </source>
</evidence>
<keyword evidence="4" id="KW-1185">Reference proteome</keyword>
<proteinExistence type="predicted"/>
<dbReference type="Gene3D" id="3.90.79.10">
    <property type="entry name" value="Nucleoside Triphosphate Pyrophosphohydrolase"/>
    <property type="match status" value="1"/>
</dbReference>
<feature type="domain" description="Nudix hydrolase" evidence="2">
    <location>
        <begin position="2"/>
        <end position="150"/>
    </location>
</feature>
<gene>
    <name evidence="3" type="ORF">RM423_05515</name>
</gene>
<dbReference type="CDD" id="cd04662">
    <property type="entry name" value="NUDIX_Hydrolase"/>
    <property type="match status" value="1"/>
</dbReference>
<dbReference type="PANTHER" id="PTHR21340">
    <property type="entry name" value="DIADENOSINE 5,5-P1,P4-TETRAPHOSPHATE PYROPHOSPHOHYDROLASE MUTT"/>
    <property type="match status" value="1"/>
</dbReference>
<reference evidence="4" key="1">
    <citation type="submission" date="2023-07" db="EMBL/GenBank/DDBJ databases">
        <title>30 novel species of actinomycetes from the DSMZ collection.</title>
        <authorList>
            <person name="Nouioui I."/>
        </authorList>
    </citation>
    <scope>NUCLEOTIDE SEQUENCE [LARGE SCALE GENOMIC DNA]</scope>
    <source>
        <strain evidence="4">DSM 44399</strain>
    </source>
</reference>
<sequence>MAAKRSAGILLFRRTPSVAVLIGHPGGPYYRNRDEGVWSIPKGEYGPDEPALMAARREFTEELGLPVPNVQLHDLGSVIQRGGKEVTIWSAEADLDVSDAVYGTFEMVWPPGSGRLREFEELDRAEWTDLALAERRLLPAQLPFLERLRTLLDGVAG</sequence>
<dbReference type="InterPro" id="IPR051325">
    <property type="entry name" value="Nudix_hydrolase_domain"/>
</dbReference>
<dbReference type="RefSeq" id="WP_311422005.1">
    <property type="nucleotide sequence ID" value="NZ_JAVREH010000005.1"/>
</dbReference>
<dbReference type="EMBL" id="JAVREH010000005">
    <property type="protein sequence ID" value="MDT0260848.1"/>
    <property type="molecule type" value="Genomic_DNA"/>
</dbReference>
<dbReference type="PROSITE" id="PS00893">
    <property type="entry name" value="NUDIX_BOX"/>
    <property type="match status" value="1"/>
</dbReference>
<dbReference type="InterPro" id="IPR000086">
    <property type="entry name" value="NUDIX_hydrolase_dom"/>
</dbReference>
<dbReference type="SUPFAM" id="SSF55811">
    <property type="entry name" value="Nudix"/>
    <property type="match status" value="1"/>
</dbReference>
<accession>A0ABU2J802</accession>
<dbReference type="PANTHER" id="PTHR21340:SF7">
    <property type="entry name" value="NUDIX HYDROLASE DOMAIN-CONTAINING PROTEIN"/>
    <property type="match status" value="1"/>
</dbReference>
<evidence type="ECO:0000256" key="1">
    <source>
        <dbReference type="ARBA" id="ARBA00022801"/>
    </source>
</evidence>
<dbReference type="Pfam" id="PF00293">
    <property type="entry name" value="NUDIX"/>
    <property type="match status" value="1"/>
</dbReference>
<evidence type="ECO:0000313" key="4">
    <source>
        <dbReference type="Proteomes" id="UP001183176"/>
    </source>
</evidence>
<comment type="caution">
    <text evidence="3">The sequence shown here is derived from an EMBL/GenBank/DDBJ whole genome shotgun (WGS) entry which is preliminary data.</text>
</comment>
<keyword evidence="1" id="KW-0378">Hydrolase</keyword>
<organism evidence="3 4">
    <name type="scientific">Jatrophihabitans lederbergiae</name>
    <dbReference type="NCBI Taxonomy" id="3075547"/>
    <lineage>
        <taxon>Bacteria</taxon>
        <taxon>Bacillati</taxon>
        <taxon>Actinomycetota</taxon>
        <taxon>Actinomycetes</taxon>
        <taxon>Jatrophihabitantales</taxon>
        <taxon>Jatrophihabitantaceae</taxon>
        <taxon>Jatrophihabitans</taxon>
    </lineage>
</organism>
<dbReference type="InterPro" id="IPR015797">
    <property type="entry name" value="NUDIX_hydrolase-like_dom_sf"/>
</dbReference>
<evidence type="ECO:0000313" key="3">
    <source>
        <dbReference type="EMBL" id="MDT0260848.1"/>
    </source>
</evidence>